<reference evidence="6" key="1">
    <citation type="submission" date="2022-08" db="EMBL/GenBank/DDBJ databases">
        <authorList>
            <person name="Gutierrez-Valencia J."/>
        </authorList>
    </citation>
    <scope>NUCLEOTIDE SEQUENCE</scope>
</reference>
<feature type="chain" id="PRO_5043852420" description="Inhibitor I9 domain-containing protein" evidence="4">
    <location>
        <begin position="21"/>
        <end position="516"/>
    </location>
</feature>
<dbReference type="GO" id="GO:0005576">
    <property type="term" value="C:extracellular region"/>
    <property type="evidence" value="ECO:0007669"/>
    <property type="project" value="UniProtKB-SubCell"/>
</dbReference>
<gene>
    <name evidence="6" type="ORF">LITE_LOCUS36514</name>
</gene>
<dbReference type="PANTHER" id="PTHR10795">
    <property type="entry name" value="PROPROTEIN CONVERTASE SUBTILISIN/KEXIN"/>
    <property type="match status" value="1"/>
</dbReference>
<dbReference type="InterPro" id="IPR037045">
    <property type="entry name" value="S8pro/Inhibitor_I9_sf"/>
</dbReference>
<dbReference type="Gene3D" id="3.50.30.30">
    <property type="match status" value="1"/>
</dbReference>
<dbReference type="Gene3D" id="3.30.70.80">
    <property type="entry name" value="Peptidase S8 propeptide/proteinase inhibitor I9"/>
    <property type="match status" value="1"/>
</dbReference>
<dbReference type="CDD" id="cd02120">
    <property type="entry name" value="PA_subtilisin_like"/>
    <property type="match status" value="1"/>
</dbReference>
<comment type="subcellular location">
    <subcellularLocation>
        <location evidence="1">Secreted</location>
    </subcellularLocation>
</comment>
<keyword evidence="7" id="KW-1185">Reference proteome</keyword>
<dbReference type="AlphaFoldDB" id="A0AAV0P256"/>
<comment type="caution">
    <text evidence="6">The sequence shown here is derived from an EMBL/GenBank/DDBJ whole genome shotgun (WGS) entry which is preliminary data.</text>
</comment>
<evidence type="ECO:0000313" key="6">
    <source>
        <dbReference type="EMBL" id="CAI0465217.1"/>
    </source>
</evidence>
<feature type="domain" description="Inhibitor I9" evidence="5">
    <location>
        <begin position="30"/>
        <end position="98"/>
    </location>
</feature>
<protein>
    <recommendedName>
        <fullName evidence="5">Inhibitor I9 domain-containing protein</fullName>
    </recommendedName>
</protein>
<evidence type="ECO:0000256" key="4">
    <source>
        <dbReference type="SAM" id="SignalP"/>
    </source>
</evidence>
<evidence type="ECO:0000256" key="2">
    <source>
        <dbReference type="ARBA" id="ARBA00011073"/>
    </source>
</evidence>
<organism evidence="6 7">
    <name type="scientific">Linum tenue</name>
    <dbReference type="NCBI Taxonomy" id="586396"/>
    <lineage>
        <taxon>Eukaryota</taxon>
        <taxon>Viridiplantae</taxon>
        <taxon>Streptophyta</taxon>
        <taxon>Embryophyta</taxon>
        <taxon>Tracheophyta</taxon>
        <taxon>Spermatophyta</taxon>
        <taxon>Magnoliopsida</taxon>
        <taxon>eudicotyledons</taxon>
        <taxon>Gunneridae</taxon>
        <taxon>Pentapetalae</taxon>
        <taxon>rosids</taxon>
        <taxon>fabids</taxon>
        <taxon>Malpighiales</taxon>
        <taxon>Linaceae</taxon>
        <taxon>Linum</taxon>
    </lineage>
</organism>
<dbReference type="InterPro" id="IPR045051">
    <property type="entry name" value="SBT"/>
</dbReference>
<dbReference type="Pfam" id="PF05922">
    <property type="entry name" value="Inhibitor_I9"/>
    <property type="match status" value="1"/>
</dbReference>
<dbReference type="InterPro" id="IPR010259">
    <property type="entry name" value="S8pro/Inhibitor_I9"/>
</dbReference>
<evidence type="ECO:0000256" key="1">
    <source>
        <dbReference type="ARBA" id="ARBA00004613"/>
    </source>
</evidence>
<proteinExistence type="inferred from homology"/>
<dbReference type="EMBL" id="CAMGYJ010000008">
    <property type="protein sequence ID" value="CAI0465217.1"/>
    <property type="molecule type" value="Genomic_DNA"/>
</dbReference>
<name>A0AAV0P256_9ROSI</name>
<keyword evidence="3 4" id="KW-0732">Signal</keyword>
<evidence type="ECO:0000259" key="5">
    <source>
        <dbReference type="Pfam" id="PF05922"/>
    </source>
</evidence>
<evidence type="ECO:0000313" key="7">
    <source>
        <dbReference type="Proteomes" id="UP001154282"/>
    </source>
</evidence>
<accession>A0AAV0P256</accession>
<dbReference type="Proteomes" id="UP001154282">
    <property type="component" value="Unassembled WGS sequence"/>
</dbReference>
<feature type="signal peptide" evidence="4">
    <location>
        <begin position="1"/>
        <end position="20"/>
    </location>
</feature>
<comment type="similarity">
    <text evidence="2">Belongs to the peptidase S8 family.</text>
</comment>
<sequence length="516" mass="57294">MVHLYTFLLLLLLLFTFHTASTPTAESYSTYTVHLNPSSCPTPFTTKEQWHSSIVTSIKSSARIPHFSSLENSFLYSFKNALHGFNAVLTEPELQTLNPSTGLWPASNFGQGVIIGVIIWPEIPSFDDQGMTTIKQVPIKMERNVRRRTRLQRQERGFYWSGDDEEVSQGCYQCPPIGSTVSVWPQSLVFGKEYERHHYYVEITYASEGTVSYEVTPLYENPIAIASFGAMEKGSSSHPRLAMLTVGAGTFDRTFVASLTLGSDKARKQHTIVGKSMYPLGLGIKDETLVYNKTLSKCNDSELLSKAPHGILVCEHTWSLGDQMSQITRAATNLVAAIFVCKDPSRFDFDWTNNPAAVLISTTDLEAVMDYIKSSDKPIASIKFQQTVTGKETAPVVAEYTSRDPTPTIAIENASPDLNYPSFLAFVLRQERDFYRRGDDEEGCYECGWTGGAATATYKVKVDPPMDSTVSVCGLRVWCSGTSTSVMIEYCVEITYASDGEGTGRFRVVQLIHVKA</sequence>
<evidence type="ECO:0000256" key="3">
    <source>
        <dbReference type="ARBA" id="ARBA00022729"/>
    </source>
</evidence>